<dbReference type="SUPFAM" id="SSF55008">
    <property type="entry name" value="HMA, heavy metal-associated domain"/>
    <property type="match status" value="1"/>
</dbReference>
<keyword evidence="9 12" id="KW-0472">Membrane</keyword>
<dbReference type="InterPro" id="IPR017969">
    <property type="entry name" value="Heavy-metal-associated_CS"/>
</dbReference>
<dbReference type="EMBL" id="VFMO01000001">
    <property type="protein sequence ID" value="TQJ12705.1"/>
    <property type="molecule type" value="Genomic_DNA"/>
</dbReference>
<dbReference type="PROSITE" id="PS50846">
    <property type="entry name" value="HMA_2"/>
    <property type="match status" value="1"/>
</dbReference>
<dbReference type="InterPro" id="IPR023214">
    <property type="entry name" value="HAD_sf"/>
</dbReference>
<dbReference type="InterPro" id="IPR027256">
    <property type="entry name" value="P-typ_ATPase_IB"/>
</dbReference>
<dbReference type="InterPro" id="IPR059000">
    <property type="entry name" value="ATPase_P-type_domA"/>
</dbReference>
<dbReference type="FunFam" id="2.70.150.10:FF:000002">
    <property type="entry name" value="Copper-transporting ATPase 1, putative"/>
    <property type="match status" value="1"/>
</dbReference>
<dbReference type="SUPFAM" id="SSF81665">
    <property type="entry name" value="Calcium ATPase, transmembrane domain M"/>
    <property type="match status" value="1"/>
</dbReference>
<dbReference type="Proteomes" id="UP000320806">
    <property type="component" value="Unassembled WGS sequence"/>
</dbReference>
<feature type="transmembrane region" description="Helical" evidence="12">
    <location>
        <begin position="364"/>
        <end position="383"/>
    </location>
</feature>
<feature type="transmembrane region" description="Helical" evidence="12">
    <location>
        <begin position="389"/>
        <end position="416"/>
    </location>
</feature>
<accession>A0A542EBN3</accession>
<dbReference type="InterPro" id="IPR023298">
    <property type="entry name" value="ATPase_P-typ_TM_dom_sf"/>
</dbReference>
<dbReference type="InterPro" id="IPR006121">
    <property type="entry name" value="HMA_dom"/>
</dbReference>
<evidence type="ECO:0000256" key="10">
    <source>
        <dbReference type="ARBA" id="ARBA00049360"/>
    </source>
</evidence>
<keyword evidence="6 12" id="KW-0067">ATP-binding</keyword>
<proteinExistence type="inferred from homology"/>
<evidence type="ECO:0000256" key="5">
    <source>
        <dbReference type="ARBA" id="ARBA00022741"/>
    </source>
</evidence>
<dbReference type="PROSITE" id="PS01047">
    <property type="entry name" value="HMA_1"/>
    <property type="match status" value="1"/>
</dbReference>
<dbReference type="NCBIfam" id="TIGR01511">
    <property type="entry name" value="ATPase-IB1_Cu"/>
    <property type="match status" value="1"/>
</dbReference>
<feature type="transmembrane region" description="Helical" evidence="12">
    <location>
        <begin position="205"/>
        <end position="224"/>
    </location>
</feature>
<dbReference type="Gene3D" id="3.40.50.1000">
    <property type="entry name" value="HAD superfamily/HAD-like"/>
    <property type="match status" value="1"/>
</dbReference>
<comment type="catalytic activity">
    <reaction evidence="10">
        <text>ATP + H2O = ADP + phosphate + H(+)</text>
        <dbReference type="Rhea" id="RHEA:13065"/>
        <dbReference type="ChEBI" id="CHEBI:15377"/>
        <dbReference type="ChEBI" id="CHEBI:15378"/>
        <dbReference type="ChEBI" id="CHEBI:30616"/>
        <dbReference type="ChEBI" id="CHEBI:43474"/>
        <dbReference type="ChEBI" id="CHEBI:456216"/>
    </reaction>
</comment>
<dbReference type="InterPro" id="IPR008250">
    <property type="entry name" value="ATPase_P-typ_transduc_dom_A_sf"/>
</dbReference>
<dbReference type="PANTHER" id="PTHR43520">
    <property type="entry name" value="ATP7, ISOFORM B"/>
    <property type="match status" value="1"/>
</dbReference>
<dbReference type="Gene3D" id="3.30.70.100">
    <property type="match status" value="1"/>
</dbReference>
<dbReference type="SFLD" id="SFLDF00027">
    <property type="entry name" value="p-type_atpase"/>
    <property type="match status" value="1"/>
</dbReference>
<evidence type="ECO:0000256" key="9">
    <source>
        <dbReference type="ARBA" id="ARBA00023136"/>
    </source>
</evidence>
<organism evidence="14 15">
    <name type="scientific">Yimella lutea</name>
    <dbReference type="NCBI Taxonomy" id="587872"/>
    <lineage>
        <taxon>Bacteria</taxon>
        <taxon>Bacillati</taxon>
        <taxon>Actinomycetota</taxon>
        <taxon>Actinomycetes</taxon>
        <taxon>Micrococcales</taxon>
        <taxon>Dermacoccaceae</taxon>
        <taxon>Yimella</taxon>
    </lineage>
</organism>
<dbReference type="SUPFAM" id="SSF81653">
    <property type="entry name" value="Calcium ATPase, transduction domain A"/>
    <property type="match status" value="1"/>
</dbReference>
<dbReference type="OrthoDB" id="7059309at2"/>
<comment type="subcellular location">
    <subcellularLocation>
        <location evidence="1">Cell membrane</location>
        <topology evidence="1">Multi-pass membrane protein</topology>
    </subcellularLocation>
</comment>
<dbReference type="Pfam" id="PF00403">
    <property type="entry name" value="HMA"/>
    <property type="match status" value="1"/>
</dbReference>
<dbReference type="Pfam" id="PF00702">
    <property type="entry name" value="Hydrolase"/>
    <property type="match status" value="1"/>
</dbReference>
<evidence type="ECO:0000313" key="15">
    <source>
        <dbReference type="Proteomes" id="UP000320806"/>
    </source>
</evidence>
<dbReference type="GO" id="GO:0005507">
    <property type="term" value="F:copper ion binding"/>
    <property type="evidence" value="ECO:0007669"/>
    <property type="project" value="TreeGrafter"/>
</dbReference>
<evidence type="ECO:0000256" key="3">
    <source>
        <dbReference type="ARBA" id="ARBA00022692"/>
    </source>
</evidence>
<keyword evidence="8 12" id="KW-1133">Transmembrane helix</keyword>
<dbReference type="NCBIfam" id="TIGR01494">
    <property type="entry name" value="ATPase_P-type"/>
    <property type="match status" value="1"/>
</dbReference>
<dbReference type="InterPro" id="IPR018303">
    <property type="entry name" value="ATPase_P-typ_P_site"/>
</dbReference>
<evidence type="ECO:0000256" key="7">
    <source>
        <dbReference type="ARBA" id="ARBA00022967"/>
    </source>
</evidence>
<feature type="transmembrane region" description="Helical" evidence="12">
    <location>
        <begin position="165"/>
        <end position="185"/>
    </location>
</feature>
<dbReference type="InterPro" id="IPR036412">
    <property type="entry name" value="HAD-like_sf"/>
</dbReference>
<evidence type="ECO:0000259" key="13">
    <source>
        <dbReference type="PROSITE" id="PS50846"/>
    </source>
</evidence>
<dbReference type="SFLD" id="SFLDG00002">
    <property type="entry name" value="C1.7:_P-type_atpase_like"/>
    <property type="match status" value="1"/>
</dbReference>
<evidence type="ECO:0000256" key="8">
    <source>
        <dbReference type="ARBA" id="ARBA00022989"/>
    </source>
</evidence>
<evidence type="ECO:0000256" key="1">
    <source>
        <dbReference type="ARBA" id="ARBA00004651"/>
    </source>
</evidence>
<dbReference type="GO" id="GO:0043682">
    <property type="term" value="F:P-type divalent copper transporter activity"/>
    <property type="evidence" value="ECO:0007669"/>
    <property type="project" value="TreeGrafter"/>
</dbReference>
<evidence type="ECO:0000256" key="4">
    <source>
        <dbReference type="ARBA" id="ARBA00022723"/>
    </source>
</evidence>
<dbReference type="PROSITE" id="PS00154">
    <property type="entry name" value="ATPASE_E1_E2"/>
    <property type="match status" value="1"/>
</dbReference>
<dbReference type="GO" id="GO:0016887">
    <property type="term" value="F:ATP hydrolysis activity"/>
    <property type="evidence" value="ECO:0007669"/>
    <property type="project" value="InterPro"/>
</dbReference>
<dbReference type="NCBIfam" id="TIGR01525">
    <property type="entry name" value="ATPase-IB_hvy"/>
    <property type="match status" value="1"/>
</dbReference>
<keyword evidence="12" id="KW-1003">Cell membrane</keyword>
<keyword evidence="5 12" id="KW-0547">Nucleotide-binding</keyword>
<dbReference type="InterPro" id="IPR036163">
    <property type="entry name" value="HMA_dom_sf"/>
</dbReference>
<keyword evidence="15" id="KW-1185">Reference proteome</keyword>
<comment type="caution">
    <text evidence="14">The sequence shown here is derived from an EMBL/GenBank/DDBJ whole genome shotgun (WGS) entry which is preliminary data.</text>
</comment>
<evidence type="ECO:0000313" key="14">
    <source>
        <dbReference type="EMBL" id="TQJ12705.1"/>
    </source>
</evidence>
<dbReference type="InterPro" id="IPR001757">
    <property type="entry name" value="P_typ_ATPase"/>
</dbReference>
<dbReference type="CDD" id="cd00371">
    <property type="entry name" value="HMA"/>
    <property type="match status" value="1"/>
</dbReference>
<feature type="transmembrane region" description="Helical" evidence="12">
    <location>
        <begin position="717"/>
        <end position="736"/>
    </location>
</feature>
<keyword evidence="4 12" id="KW-0479">Metal-binding</keyword>
<name>A0A542EBN3_9MICO</name>
<dbReference type="PANTHER" id="PTHR43520:SF8">
    <property type="entry name" value="P-TYPE CU(+) TRANSPORTER"/>
    <property type="match status" value="1"/>
</dbReference>
<dbReference type="PRINTS" id="PR00119">
    <property type="entry name" value="CATATPASE"/>
</dbReference>
<feature type="transmembrane region" description="Helical" evidence="12">
    <location>
        <begin position="131"/>
        <end position="153"/>
    </location>
</feature>
<dbReference type="Gene3D" id="2.70.150.10">
    <property type="entry name" value="Calcium-transporting ATPase, cytoplasmic transduction domain A"/>
    <property type="match status" value="1"/>
</dbReference>
<dbReference type="InterPro" id="IPR044492">
    <property type="entry name" value="P_typ_ATPase_HD_dom"/>
</dbReference>
<comment type="similarity">
    <text evidence="2 12">Belongs to the cation transport ATPase (P-type) (TC 3.A.3) family. Type IB subfamily.</text>
</comment>
<dbReference type="RefSeq" id="WP_141927043.1">
    <property type="nucleotide sequence ID" value="NZ_BAABCI010000004.1"/>
</dbReference>
<sequence length="748" mass="78583">MTTDQDVRKADANGDLRDVELDITGMTCSSCAARIEKKLNRVDGVSASVNYATEKALVRAPRPITVDDLIGVVKKTGYGASERTHDTQDHMNHEVAPAEVLKRRLMIVWPLVLPVILLSMVPAFQFTGWQWVALALTTPVVLWGALPFHRAAWTNAKHGASTMDTLVSLGTLAAYLWSVWAMVFGDAGELGLKHHFELLMHPEHASSAIYLEAAAGVSAFLLTGRYLEARAKHSSAEALRALAELGAKDVAVLHDKTEQRIPLSQLRVDDHFVVRPGEKVATDGVVEMGRSSIDTSAMTGESVPVDVSIGDDVTGATVNVSGRLVVRATRVGSDTALAGIARMVEQAQTGKANAQRLADKVSSIFVPIVLAVALVTFIGWWTIGGSLATAFTALVAVLVIACPCALGLATPTALLVGTGRGASLGILIRGPQALETSRGIDTVVLDKTGTLTTGEMSVVDVHGGRAVLRAAAAVEAGSQHPIAQAIVRAQEPPMPEVDDFETVDGFGVRGTVRGVPVVVGQEKLLTDSGMPLSDELVAEVDRARDGGGTVVVVGWEGAARGFVKVADQPKETAAQAVSAFKALELRPVLLTGDHESVAQSVAAELGIDEVIAQVTPADKAEQIRHLQEQGRKVAMVGDGVNDAAALAQADLGIAMGTGTDAAMQAADITIMSGDPRKVATAVELSRSTLRTIYGNLTWAFGYNVAAIPLAMSGRMSPMVAGLAMAFSSLFVVGNSLRLKGFRPTHGGD</sequence>
<protein>
    <recommendedName>
        <fullName evidence="11">Cation-transporting P-type ATPase B</fullName>
    </recommendedName>
</protein>
<feature type="transmembrane region" description="Helical" evidence="12">
    <location>
        <begin position="107"/>
        <end position="125"/>
    </location>
</feature>
<dbReference type="CDD" id="cd02094">
    <property type="entry name" value="P-type_ATPase_Cu-like"/>
    <property type="match status" value="1"/>
</dbReference>
<feature type="transmembrane region" description="Helical" evidence="12">
    <location>
        <begin position="692"/>
        <end position="711"/>
    </location>
</feature>
<dbReference type="Pfam" id="PF00122">
    <property type="entry name" value="E1-E2_ATPase"/>
    <property type="match status" value="1"/>
</dbReference>
<evidence type="ECO:0000256" key="11">
    <source>
        <dbReference type="ARBA" id="ARBA00074171"/>
    </source>
</evidence>
<gene>
    <name evidence="14" type="ORF">FB459_0067</name>
</gene>
<dbReference type="SFLD" id="SFLDS00003">
    <property type="entry name" value="Haloacid_Dehalogenase"/>
    <property type="match status" value="1"/>
</dbReference>
<feature type="domain" description="HMA" evidence="13">
    <location>
        <begin position="17"/>
        <end position="81"/>
    </location>
</feature>
<dbReference type="GO" id="GO:0005524">
    <property type="term" value="F:ATP binding"/>
    <property type="evidence" value="ECO:0007669"/>
    <property type="project" value="UniProtKB-UniRule"/>
</dbReference>
<dbReference type="PRINTS" id="PR00943">
    <property type="entry name" value="CUATPASE"/>
</dbReference>
<dbReference type="FunFam" id="3.30.70.100:FF:000005">
    <property type="entry name" value="Copper-exporting P-type ATPase A"/>
    <property type="match status" value="1"/>
</dbReference>
<dbReference type="AlphaFoldDB" id="A0A542EBN3"/>
<evidence type="ECO:0000256" key="6">
    <source>
        <dbReference type="ARBA" id="ARBA00022840"/>
    </source>
</evidence>
<keyword evidence="3 12" id="KW-0812">Transmembrane</keyword>
<dbReference type="InterPro" id="IPR023299">
    <property type="entry name" value="ATPase_P-typ_cyto_dom_N"/>
</dbReference>
<dbReference type="SUPFAM" id="SSF56784">
    <property type="entry name" value="HAD-like"/>
    <property type="match status" value="1"/>
</dbReference>
<keyword evidence="7" id="KW-1278">Translocase</keyword>
<dbReference type="Gene3D" id="3.40.1110.10">
    <property type="entry name" value="Calcium-transporting ATPase, cytoplasmic domain N"/>
    <property type="match status" value="1"/>
</dbReference>
<reference evidence="14 15" key="1">
    <citation type="submission" date="2019-06" db="EMBL/GenBank/DDBJ databases">
        <title>Sequencing the genomes of 1000 actinobacteria strains.</title>
        <authorList>
            <person name="Klenk H.-P."/>
        </authorList>
    </citation>
    <scope>NUCLEOTIDE SEQUENCE [LARGE SCALE GENOMIC DNA]</scope>
    <source>
        <strain evidence="14 15">DSM 19828</strain>
    </source>
</reference>
<evidence type="ECO:0000256" key="2">
    <source>
        <dbReference type="ARBA" id="ARBA00006024"/>
    </source>
</evidence>
<dbReference type="GO" id="GO:0005886">
    <property type="term" value="C:plasma membrane"/>
    <property type="evidence" value="ECO:0007669"/>
    <property type="project" value="UniProtKB-SubCell"/>
</dbReference>
<dbReference type="GO" id="GO:0055070">
    <property type="term" value="P:copper ion homeostasis"/>
    <property type="evidence" value="ECO:0007669"/>
    <property type="project" value="TreeGrafter"/>
</dbReference>
<evidence type="ECO:0000256" key="12">
    <source>
        <dbReference type="RuleBase" id="RU362081"/>
    </source>
</evidence>